<dbReference type="SUPFAM" id="SSF52540">
    <property type="entry name" value="P-loop containing nucleoside triphosphate hydrolases"/>
    <property type="match status" value="1"/>
</dbReference>
<dbReference type="OMA" id="TWLKAVC"/>
<name>A0A9W2YHN1_BIOGL</name>
<evidence type="ECO:0000313" key="5">
    <source>
        <dbReference type="RefSeq" id="XP_055862234.1"/>
    </source>
</evidence>
<dbReference type="PANTHER" id="PTHR11783">
    <property type="entry name" value="SULFOTRANSFERASE SULT"/>
    <property type="match status" value="1"/>
</dbReference>
<evidence type="ECO:0000256" key="2">
    <source>
        <dbReference type="ARBA" id="ARBA00022679"/>
    </source>
</evidence>
<evidence type="ECO:0000313" key="4">
    <source>
        <dbReference type="Proteomes" id="UP001165740"/>
    </source>
</evidence>
<evidence type="ECO:0000259" key="3">
    <source>
        <dbReference type="Pfam" id="PF00685"/>
    </source>
</evidence>
<reference evidence="5" key="1">
    <citation type="submission" date="2025-08" db="UniProtKB">
        <authorList>
            <consortium name="RefSeq"/>
        </authorList>
    </citation>
    <scope>IDENTIFICATION</scope>
</reference>
<dbReference type="Proteomes" id="UP001165740">
    <property type="component" value="Chromosome 12"/>
</dbReference>
<dbReference type="GO" id="GO:0008146">
    <property type="term" value="F:sulfotransferase activity"/>
    <property type="evidence" value="ECO:0007669"/>
    <property type="project" value="InterPro"/>
</dbReference>
<dbReference type="OrthoDB" id="6341251at2759"/>
<accession>A0A9W2YHN1</accession>
<comment type="similarity">
    <text evidence="1">Belongs to the sulfotransferase 1 family.</text>
</comment>
<dbReference type="Gene3D" id="3.40.50.300">
    <property type="entry name" value="P-loop containing nucleotide triphosphate hydrolases"/>
    <property type="match status" value="1"/>
</dbReference>
<gene>
    <name evidence="5" type="primary">LOC106076900</name>
</gene>
<evidence type="ECO:0000256" key="1">
    <source>
        <dbReference type="ARBA" id="ARBA00005771"/>
    </source>
</evidence>
<protein>
    <submittedName>
        <fullName evidence="5">Sulfotransferase 1B1-like</fullName>
    </submittedName>
</protein>
<dbReference type="InterPro" id="IPR027417">
    <property type="entry name" value="P-loop_NTPase"/>
</dbReference>
<sequence>MSHNTIDDPKPTMLSTTVKAYGWKIVLLPGMEDPQGLVEKIRNFKIRDDDVLVAAYPKCGTHWLWEVTQMLMRRTLTYEKRAKEYTMLEAVQGLERLELEPSQRILNSHNVVAHLPKEIIAKKTKIIHVIRNSKDALVSWFWHCQITDGLKDVKFADIFEAVLSDNISLPSHLDYLYQWSEFEQNHPDHPIKHIYFEDMKKQPVKTIKELATFLNVQESETFFEQVAEACSFENMKTFEENKEKMYPEEVRAVIDKINGELKYIRKGEIGDWKNHFTVAQNERFEERIATFLKNKDLKFTFVYE</sequence>
<organism evidence="4 5">
    <name type="scientific">Biomphalaria glabrata</name>
    <name type="common">Bloodfluke planorb</name>
    <name type="synonym">Freshwater snail</name>
    <dbReference type="NCBI Taxonomy" id="6526"/>
    <lineage>
        <taxon>Eukaryota</taxon>
        <taxon>Metazoa</taxon>
        <taxon>Spiralia</taxon>
        <taxon>Lophotrochozoa</taxon>
        <taxon>Mollusca</taxon>
        <taxon>Gastropoda</taxon>
        <taxon>Heterobranchia</taxon>
        <taxon>Euthyneura</taxon>
        <taxon>Panpulmonata</taxon>
        <taxon>Hygrophila</taxon>
        <taxon>Lymnaeoidea</taxon>
        <taxon>Planorbidae</taxon>
        <taxon>Biomphalaria</taxon>
    </lineage>
</organism>
<dbReference type="AlphaFoldDB" id="A0A9W2YHN1"/>
<keyword evidence="4" id="KW-1185">Reference proteome</keyword>
<keyword evidence="2" id="KW-0808">Transferase</keyword>
<dbReference type="Pfam" id="PF00685">
    <property type="entry name" value="Sulfotransfer_1"/>
    <property type="match status" value="1"/>
</dbReference>
<dbReference type="RefSeq" id="XP_055862234.1">
    <property type="nucleotide sequence ID" value="XM_056006259.1"/>
</dbReference>
<dbReference type="InterPro" id="IPR000863">
    <property type="entry name" value="Sulfotransferase_dom"/>
</dbReference>
<dbReference type="GeneID" id="106076900"/>
<proteinExistence type="inferred from homology"/>
<feature type="domain" description="Sulfotransferase" evidence="3">
    <location>
        <begin position="48"/>
        <end position="290"/>
    </location>
</feature>